<keyword evidence="4 13" id="KW-0347">Helicase</keyword>
<evidence type="ECO:0000313" key="13">
    <source>
        <dbReference type="EMBL" id="VAX35598.1"/>
    </source>
</evidence>
<dbReference type="GO" id="GO:0003677">
    <property type="term" value="F:DNA binding"/>
    <property type="evidence" value="ECO:0007669"/>
    <property type="project" value="UniProtKB-KW"/>
</dbReference>
<evidence type="ECO:0000256" key="2">
    <source>
        <dbReference type="ARBA" id="ARBA00022741"/>
    </source>
</evidence>
<feature type="domain" description="UvrD-like helicase ATP-binding" evidence="11">
    <location>
        <begin position="7"/>
        <end position="282"/>
    </location>
</feature>
<feature type="domain" description="UvrD-like helicase C-terminal" evidence="12">
    <location>
        <begin position="283"/>
        <end position="562"/>
    </location>
</feature>
<organism evidence="13">
    <name type="scientific">hydrothermal vent metagenome</name>
    <dbReference type="NCBI Taxonomy" id="652676"/>
    <lineage>
        <taxon>unclassified sequences</taxon>
        <taxon>metagenomes</taxon>
        <taxon>ecological metagenomes</taxon>
    </lineage>
</organism>
<dbReference type="FunFam" id="1.10.10.160:FF:000001">
    <property type="entry name" value="ATP-dependent DNA helicase"/>
    <property type="match status" value="1"/>
</dbReference>
<proteinExistence type="inferred from homology"/>
<dbReference type="CDD" id="cd17932">
    <property type="entry name" value="DEXQc_UvrD"/>
    <property type="match status" value="1"/>
</dbReference>
<dbReference type="GO" id="GO:0033202">
    <property type="term" value="C:DNA helicase complex"/>
    <property type="evidence" value="ECO:0007669"/>
    <property type="project" value="TreeGrafter"/>
</dbReference>
<dbReference type="Pfam" id="PF13361">
    <property type="entry name" value="UvrD_C"/>
    <property type="match status" value="1"/>
</dbReference>
<dbReference type="GO" id="GO:0005524">
    <property type="term" value="F:ATP binding"/>
    <property type="evidence" value="ECO:0007669"/>
    <property type="project" value="UniProtKB-KW"/>
</dbReference>
<dbReference type="EMBL" id="UOGJ01000067">
    <property type="protein sequence ID" value="VAX35598.1"/>
    <property type="molecule type" value="Genomic_DNA"/>
</dbReference>
<keyword evidence="3 13" id="KW-0378">Hydrolase</keyword>
<keyword evidence="7" id="KW-0413">Isomerase</keyword>
<evidence type="ECO:0000256" key="6">
    <source>
        <dbReference type="ARBA" id="ARBA00023125"/>
    </source>
</evidence>
<dbReference type="InterPro" id="IPR027417">
    <property type="entry name" value="P-loop_NTPase"/>
</dbReference>
<dbReference type="InterPro" id="IPR000212">
    <property type="entry name" value="DNA_helicase_UvrD/REP"/>
</dbReference>
<keyword evidence="5" id="KW-0067">ATP-binding</keyword>
<dbReference type="FunFam" id="1.10.486.10:FF:000003">
    <property type="entry name" value="ATP-dependent DNA helicase"/>
    <property type="match status" value="1"/>
</dbReference>
<dbReference type="Gene3D" id="3.40.50.300">
    <property type="entry name" value="P-loop containing nucleotide triphosphate hydrolases"/>
    <property type="match status" value="2"/>
</dbReference>
<evidence type="ECO:0000256" key="9">
    <source>
        <dbReference type="ARBA" id="ARBA00034808"/>
    </source>
</evidence>
<evidence type="ECO:0000256" key="3">
    <source>
        <dbReference type="ARBA" id="ARBA00022801"/>
    </source>
</evidence>
<dbReference type="GO" id="GO:0016887">
    <property type="term" value="F:ATP hydrolysis activity"/>
    <property type="evidence" value="ECO:0007669"/>
    <property type="project" value="RHEA"/>
</dbReference>
<dbReference type="CDD" id="cd18807">
    <property type="entry name" value="SF1_C_UvrD"/>
    <property type="match status" value="1"/>
</dbReference>
<dbReference type="AlphaFoldDB" id="A0A3B1DHX0"/>
<evidence type="ECO:0000256" key="10">
    <source>
        <dbReference type="ARBA" id="ARBA00048988"/>
    </source>
</evidence>
<dbReference type="InterPro" id="IPR014016">
    <property type="entry name" value="UvrD-like_ATP-bd"/>
</dbReference>
<dbReference type="PANTHER" id="PTHR11070:SF2">
    <property type="entry name" value="ATP-DEPENDENT DNA HELICASE SRS2"/>
    <property type="match status" value="1"/>
</dbReference>
<evidence type="ECO:0000259" key="11">
    <source>
        <dbReference type="PROSITE" id="PS51198"/>
    </source>
</evidence>
<reference evidence="13" key="1">
    <citation type="submission" date="2018-06" db="EMBL/GenBank/DDBJ databases">
        <authorList>
            <person name="Zhirakovskaya E."/>
        </authorList>
    </citation>
    <scope>NUCLEOTIDE SEQUENCE</scope>
</reference>
<evidence type="ECO:0000256" key="4">
    <source>
        <dbReference type="ARBA" id="ARBA00022806"/>
    </source>
</evidence>
<comment type="similarity">
    <text evidence="1">Belongs to the helicase family. UvrD subfamily.</text>
</comment>
<gene>
    <name evidence="13" type="ORF">MNBD_UNCLBAC01-1909</name>
</gene>
<dbReference type="GO" id="GO:0005829">
    <property type="term" value="C:cytosol"/>
    <property type="evidence" value="ECO:0007669"/>
    <property type="project" value="TreeGrafter"/>
</dbReference>
<evidence type="ECO:0000256" key="7">
    <source>
        <dbReference type="ARBA" id="ARBA00023235"/>
    </source>
</evidence>
<keyword evidence="6" id="KW-0238">DNA-binding</keyword>
<name>A0A3B1DHX0_9ZZZZ</name>
<evidence type="ECO:0000259" key="12">
    <source>
        <dbReference type="PROSITE" id="PS51217"/>
    </source>
</evidence>
<sequence length="652" mass="74974">MNINIFSNLNPSQREAVEYTDGPLLVLAGAGSGKTRIITSRIVYAIENGVPSTNILAVTFTNKAANEMKQRVRQHVQSYVAIGTFHSICLRILRQHAECVGRTPDFTIYDSQDQLGIIKGCMKELNIDPKAINPKHVLEKISRCKDYLQTPKNVAARQLEFEDRYFMPIYEKYEEKLQHANGMDFGDLISKTVFLFAGEAEVLEFYQERYKYILVDEYQDTNYAQDKFISLLAQKYRNITVVGDPDQSIYEWRGANIENIMRFEKVYKDAKSIRLEQNYRSTNTILKAANAVISCNQNRKDKNLWSEKGDGDLIEVEVCEDERGEAQYVLGQMVKLKREGYAVKDMVGFYRTHAQSRVLEEELMRQGVAYKIIGGQKFYARREIKDLLAYVRITNNSNDEISLMRIINRPKRGVGPAAVAKLTLFARQQKLSIYEATGVYSDFVKTPAKLKGTLKDFFEMIARFQKAAGELPLSQLLELIIEETGYVRLLEDENTIESKGRLENIKEFYSAVKEFQKSLDEDTTPLEALRAYLEFVSLQTDIDSWQNQEDVFTLMTLHSAKGLEFPVVFMLGMEEGVLPHMNAMNSSAKELEEERRLCYVGFTRAMEKLYLTYAGTRTIFGYEYEQTPSRFLYEIPHELLTQPVDEWAGVAF</sequence>
<dbReference type="GO" id="GO:0043138">
    <property type="term" value="F:3'-5' DNA helicase activity"/>
    <property type="evidence" value="ECO:0007669"/>
    <property type="project" value="UniProtKB-EC"/>
</dbReference>
<dbReference type="PROSITE" id="PS51217">
    <property type="entry name" value="UVRD_HELICASE_CTER"/>
    <property type="match status" value="1"/>
</dbReference>
<dbReference type="GO" id="GO:0000725">
    <property type="term" value="P:recombinational repair"/>
    <property type="evidence" value="ECO:0007669"/>
    <property type="project" value="TreeGrafter"/>
</dbReference>
<evidence type="ECO:0000256" key="1">
    <source>
        <dbReference type="ARBA" id="ARBA00009922"/>
    </source>
</evidence>
<dbReference type="Gene3D" id="1.10.486.10">
    <property type="entry name" value="PCRA, domain 4"/>
    <property type="match status" value="1"/>
</dbReference>
<dbReference type="Pfam" id="PF00580">
    <property type="entry name" value="UvrD-helicase"/>
    <property type="match status" value="1"/>
</dbReference>
<accession>A0A3B1DHX0</accession>
<dbReference type="InterPro" id="IPR013986">
    <property type="entry name" value="DExx_box_DNA_helicase_dom_sf"/>
</dbReference>
<dbReference type="InterPro" id="IPR014017">
    <property type="entry name" value="DNA_helicase_UvrD-like_C"/>
</dbReference>
<dbReference type="SUPFAM" id="SSF52540">
    <property type="entry name" value="P-loop containing nucleoside triphosphate hydrolases"/>
    <property type="match status" value="1"/>
</dbReference>
<protein>
    <recommendedName>
        <fullName evidence="9">DNA 3'-5' helicase</fullName>
        <ecNumber evidence="9">5.6.2.4</ecNumber>
    </recommendedName>
</protein>
<dbReference type="EC" id="5.6.2.4" evidence="9"/>
<evidence type="ECO:0000256" key="8">
    <source>
        <dbReference type="ARBA" id="ARBA00034617"/>
    </source>
</evidence>
<comment type="catalytic activity">
    <reaction evidence="8">
        <text>Couples ATP hydrolysis with the unwinding of duplex DNA by translocating in the 3'-5' direction.</text>
        <dbReference type="EC" id="5.6.2.4"/>
    </reaction>
</comment>
<dbReference type="PANTHER" id="PTHR11070">
    <property type="entry name" value="UVRD / RECB / PCRA DNA HELICASE FAMILY MEMBER"/>
    <property type="match status" value="1"/>
</dbReference>
<comment type="catalytic activity">
    <reaction evidence="10">
        <text>ATP + H2O = ADP + phosphate + H(+)</text>
        <dbReference type="Rhea" id="RHEA:13065"/>
        <dbReference type="ChEBI" id="CHEBI:15377"/>
        <dbReference type="ChEBI" id="CHEBI:15378"/>
        <dbReference type="ChEBI" id="CHEBI:30616"/>
        <dbReference type="ChEBI" id="CHEBI:43474"/>
        <dbReference type="ChEBI" id="CHEBI:456216"/>
        <dbReference type="EC" id="5.6.2.4"/>
    </reaction>
</comment>
<dbReference type="Gene3D" id="1.10.10.160">
    <property type="match status" value="1"/>
</dbReference>
<keyword evidence="2" id="KW-0547">Nucleotide-binding</keyword>
<evidence type="ECO:0000256" key="5">
    <source>
        <dbReference type="ARBA" id="ARBA00022840"/>
    </source>
</evidence>
<dbReference type="PROSITE" id="PS51198">
    <property type="entry name" value="UVRD_HELICASE_ATP_BIND"/>
    <property type="match status" value="1"/>
</dbReference>